<dbReference type="Proteomes" id="UP000184063">
    <property type="component" value="Unassembled WGS sequence"/>
</dbReference>
<dbReference type="AlphaFoldDB" id="A0A1M3T0Q7"/>
<evidence type="ECO:0000313" key="2">
    <source>
        <dbReference type="Proteomes" id="UP000184063"/>
    </source>
</evidence>
<dbReference type="EMBL" id="KV878256">
    <property type="protein sequence ID" value="OJZ80311.1"/>
    <property type="molecule type" value="Genomic_DNA"/>
</dbReference>
<gene>
    <name evidence="1" type="ORF">ASPFODRAFT_459910</name>
</gene>
<evidence type="ECO:0000313" key="1">
    <source>
        <dbReference type="EMBL" id="OJZ80311.1"/>
    </source>
</evidence>
<dbReference type="VEuPathDB" id="FungiDB:ASPFODRAFT_459910"/>
<accession>A0A1M3T0Q7</accession>
<protein>
    <submittedName>
        <fullName evidence="1">Uncharacterized protein</fullName>
    </submittedName>
</protein>
<sequence>MQLPHWVVLQGRDYAPERATIILVPLQRTAERGCWWKVSKSGGPVRTMDFYLLVVSGVSTLALRGREAKRIQVVRVGRAAEFPWYPSPPNPRKSEEKGYENHPTTVYSIFVTRDRNCTCFSSGRGVA</sequence>
<organism evidence="1 2">
    <name type="scientific">Aspergillus luchuensis (strain CBS 106.47)</name>
    <dbReference type="NCBI Taxonomy" id="1137211"/>
    <lineage>
        <taxon>Eukaryota</taxon>
        <taxon>Fungi</taxon>
        <taxon>Dikarya</taxon>
        <taxon>Ascomycota</taxon>
        <taxon>Pezizomycotina</taxon>
        <taxon>Eurotiomycetes</taxon>
        <taxon>Eurotiomycetidae</taxon>
        <taxon>Eurotiales</taxon>
        <taxon>Aspergillaceae</taxon>
        <taxon>Aspergillus</taxon>
        <taxon>Aspergillus subgen. Circumdati</taxon>
    </lineage>
</organism>
<reference evidence="2" key="1">
    <citation type="journal article" date="2017" name="Genome Biol.">
        <title>Comparative genomics reveals high biological diversity and specific adaptations in the industrially and medically important fungal genus Aspergillus.</title>
        <authorList>
            <person name="de Vries R.P."/>
            <person name="Riley R."/>
            <person name="Wiebenga A."/>
            <person name="Aguilar-Osorio G."/>
            <person name="Amillis S."/>
            <person name="Uchima C.A."/>
            <person name="Anderluh G."/>
            <person name="Asadollahi M."/>
            <person name="Askin M."/>
            <person name="Barry K."/>
            <person name="Battaglia E."/>
            <person name="Bayram O."/>
            <person name="Benocci T."/>
            <person name="Braus-Stromeyer S.A."/>
            <person name="Caldana C."/>
            <person name="Canovas D."/>
            <person name="Cerqueira G.C."/>
            <person name="Chen F."/>
            <person name="Chen W."/>
            <person name="Choi C."/>
            <person name="Clum A."/>
            <person name="Dos Santos R.A."/>
            <person name="Damasio A.R."/>
            <person name="Diallinas G."/>
            <person name="Emri T."/>
            <person name="Fekete E."/>
            <person name="Flipphi M."/>
            <person name="Freyberg S."/>
            <person name="Gallo A."/>
            <person name="Gournas C."/>
            <person name="Habgood R."/>
            <person name="Hainaut M."/>
            <person name="Harispe M.L."/>
            <person name="Henrissat B."/>
            <person name="Hilden K.S."/>
            <person name="Hope R."/>
            <person name="Hossain A."/>
            <person name="Karabika E."/>
            <person name="Karaffa L."/>
            <person name="Karanyi Z."/>
            <person name="Krasevec N."/>
            <person name="Kuo A."/>
            <person name="Kusch H."/>
            <person name="LaButti K."/>
            <person name="Lagendijk E.L."/>
            <person name="Lapidus A."/>
            <person name="Levasseur A."/>
            <person name="Lindquist E."/>
            <person name="Lipzen A."/>
            <person name="Logrieco A.F."/>
            <person name="MacCabe A."/>
            <person name="Maekelae M.R."/>
            <person name="Malavazi I."/>
            <person name="Melin P."/>
            <person name="Meyer V."/>
            <person name="Mielnichuk N."/>
            <person name="Miskei M."/>
            <person name="Molnar A.P."/>
            <person name="Mule G."/>
            <person name="Ngan C.Y."/>
            <person name="Orejas M."/>
            <person name="Orosz E."/>
            <person name="Ouedraogo J.P."/>
            <person name="Overkamp K.M."/>
            <person name="Park H.-S."/>
            <person name="Perrone G."/>
            <person name="Piumi F."/>
            <person name="Punt P.J."/>
            <person name="Ram A.F."/>
            <person name="Ramon A."/>
            <person name="Rauscher S."/>
            <person name="Record E."/>
            <person name="Riano-Pachon D.M."/>
            <person name="Robert V."/>
            <person name="Roehrig J."/>
            <person name="Ruller R."/>
            <person name="Salamov A."/>
            <person name="Salih N.S."/>
            <person name="Samson R.A."/>
            <person name="Sandor E."/>
            <person name="Sanguinetti M."/>
            <person name="Schuetze T."/>
            <person name="Sepcic K."/>
            <person name="Shelest E."/>
            <person name="Sherlock G."/>
            <person name="Sophianopoulou V."/>
            <person name="Squina F.M."/>
            <person name="Sun H."/>
            <person name="Susca A."/>
            <person name="Todd R.B."/>
            <person name="Tsang A."/>
            <person name="Unkles S.E."/>
            <person name="van de Wiele N."/>
            <person name="van Rossen-Uffink D."/>
            <person name="Oliveira J.V."/>
            <person name="Vesth T.C."/>
            <person name="Visser J."/>
            <person name="Yu J.-H."/>
            <person name="Zhou M."/>
            <person name="Andersen M.R."/>
            <person name="Archer D.B."/>
            <person name="Baker S.E."/>
            <person name="Benoit I."/>
            <person name="Brakhage A.A."/>
            <person name="Braus G.H."/>
            <person name="Fischer R."/>
            <person name="Frisvad J.C."/>
            <person name="Goldman G.H."/>
            <person name="Houbraken J."/>
            <person name="Oakley B."/>
            <person name="Pocsi I."/>
            <person name="Scazzocchio C."/>
            <person name="Seiboth B."/>
            <person name="vanKuyk P.A."/>
            <person name="Wortman J."/>
            <person name="Dyer P.S."/>
            <person name="Grigoriev I.V."/>
        </authorList>
    </citation>
    <scope>NUCLEOTIDE SEQUENCE [LARGE SCALE GENOMIC DNA]</scope>
    <source>
        <strain evidence="2">CBS 106.47</strain>
    </source>
</reference>
<proteinExistence type="predicted"/>
<name>A0A1M3T0Q7_ASPLC</name>